<comment type="similarity">
    <text evidence="1">Belongs to the carbohydrate kinase PfkB family.</text>
</comment>
<keyword evidence="2" id="KW-0808">Transferase</keyword>
<evidence type="ECO:0000259" key="4">
    <source>
        <dbReference type="Pfam" id="PF00294"/>
    </source>
</evidence>
<keyword evidence="3 5" id="KW-0418">Kinase</keyword>
<evidence type="ECO:0000313" key="5">
    <source>
        <dbReference type="EMBL" id="RCW32464.1"/>
    </source>
</evidence>
<dbReference type="InterPro" id="IPR011611">
    <property type="entry name" value="PfkB_dom"/>
</dbReference>
<dbReference type="EMBL" id="QPIZ01000015">
    <property type="protein sequence ID" value="RCW32464.1"/>
    <property type="molecule type" value="Genomic_DNA"/>
</dbReference>
<dbReference type="Pfam" id="PF00294">
    <property type="entry name" value="PfkB"/>
    <property type="match status" value="1"/>
</dbReference>
<dbReference type="PROSITE" id="PS00584">
    <property type="entry name" value="PFKB_KINASES_2"/>
    <property type="match status" value="1"/>
</dbReference>
<keyword evidence="6" id="KW-1185">Reference proteome</keyword>
<evidence type="ECO:0000256" key="1">
    <source>
        <dbReference type="ARBA" id="ARBA00010688"/>
    </source>
</evidence>
<dbReference type="PANTHER" id="PTHR43085">
    <property type="entry name" value="HEXOKINASE FAMILY MEMBER"/>
    <property type="match status" value="1"/>
</dbReference>
<feature type="domain" description="Carbohydrate kinase PfkB" evidence="4">
    <location>
        <begin position="21"/>
        <end position="284"/>
    </location>
</feature>
<evidence type="ECO:0000313" key="6">
    <source>
        <dbReference type="Proteomes" id="UP000252733"/>
    </source>
</evidence>
<organism evidence="5 6">
    <name type="scientific">Marinilabilia salmonicolor</name>
    <dbReference type="NCBI Taxonomy" id="989"/>
    <lineage>
        <taxon>Bacteria</taxon>
        <taxon>Pseudomonadati</taxon>
        <taxon>Bacteroidota</taxon>
        <taxon>Bacteroidia</taxon>
        <taxon>Marinilabiliales</taxon>
        <taxon>Marinilabiliaceae</taxon>
        <taxon>Marinilabilia</taxon>
    </lineage>
</organism>
<dbReference type="RefSeq" id="WP_114437262.1">
    <property type="nucleotide sequence ID" value="NZ_QPIZ01000015.1"/>
</dbReference>
<reference evidence="5 6" key="1">
    <citation type="submission" date="2018-07" db="EMBL/GenBank/DDBJ databases">
        <title>Freshwater and sediment microbial communities from various areas in North America, analyzing microbe dynamics in response to fracking.</title>
        <authorList>
            <person name="Lamendella R."/>
        </authorList>
    </citation>
    <scope>NUCLEOTIDE SEQUENCE [LARGE SCALE GENOMIC DNA]</scope>
    <source>
        <strain evidence="5 6">160A</strain>
    </source>
</reference>
<proteinExistence type="inferred from homology"/>
<dbReference type="CDD" id="cd01167">
    <property type="entry name" value="bac_FRK"/>
    <property type="match status" value="1"/>
</dbReference>
<dbReference type="InterPro" id="IPR050306">
    <property type="entry name" value="PfkB_Carbo_kinase"/>
</dbReference>
<dbReference type="PANTHER" id="PTHR43085:SF57">
    <property type="entry name" value="CARBOHYDRATE KINASE PFKB DOMAIN-CONTAINING PROTEIN"/>
    <property type="match status" value="1"/>
</dbReference>
<dbReference type="GO" id="GO:0016301">
    <property type="term" value="F:kinase activity"/>
    <property type="evidence" value="ECO:0007669"/>
    <property type="project" value="UniProtKB-KW"/>
</dbReference>
<dbReference type="InterPro" id="IPR029056">
    <property type="entry name" value="Ribokinase-like"/>
</dbReference>
<dbReference type="Proteomes" id="UP000252733">
    <property type="component" value="Unassembled WGS sequence"/>
</dbReference>
<dbReference type="InterPro" id="IPR002173">
    <property type="entry name" value="Carboh/pur_kinase_PfkB_CS"/>
</dbReference>
<sequence>MEKKIVVGIGEILWDLLPEGKQLGGAPANFAWHAQQLGARGAAVSAVGNDKEGDEILKIIQERNLTNGISRVDKPTGTVDVKLVDGVPDYVINENVAWDFIALNDVAKEAIVSADAICFGSLAQRSEVSSKTIQHALEMAPEKCIKVFDINLRQSFYSRQIIESSLEHATVFKINDEELDELRKLFNMSGDDVSVCRQFLEEYNLRLVALTKGSNGSALITREEMSEMETPKVEVSDTIGAGDSFTAALTIGLLANKSLKEIHRSAIEISAFVCTRAGAMPVIPEELVSGIGK</sequence>
<evidence type="ECO:0000256" key="3">
    <source>
        <dbReference type="ARBA" id="ARBA00022777"/>
    </source>
</evidence>
<dbReference type="Gene3D" id="3.40.1190.20">
    <property type="match status" value="1"/>
</dbReference>
<evidence type="ECO:0000256" key="2">
    <source>
        <dbReference type="ARBA" id="ARBA00022679"/>
    </source>
</evidence>
<comment type="caution">
    <text evidence="5">The sequence shown here is derived from an EMBL/GenBank/DDBJ whole genome shotgun (WGS) entry which is preliminary data.</text>
</comment>
<dbReference type="SUPFAM" id="SSF53613">
    <property type="entry name" value="Ribokinase-like"/>
    <property type="match status" value="1"/>
</dbReference>
<protein>
    <submittedName>
        <fullName evidence="5">Fructokinase</fullName>
    </submittedName>
</protein>
<name>A0A368UYH2_9BACT</name>
<gene>
    <name evidence="5" type="ORF">DFO77_1159</name>
</gene>
<accession>A0A368UYH2</accession>
<dbReference type="AlphaFoldDB" id="A0A368UYH2"/>